<sequence length="179" mass="21007">MFVLKILFPILCIGLFSFANSIQTLYKFVPEHCEVKNVNKSLINLKVGKCYKLSRTELYLNASGYLLQDILNDRMGQVKITGYQFRSNEYRKGPIEFMLGFCTAIRSKDYDIPNMLRYSNVECPLKKNVNYYVYKLSPNATNMPPLIPAERWKLQLDFMYLNKYIIATIEWYSGVEYII</sequence>
<dbReference type="InterPro" id="IPR010512">
    <property type="entry name" value="DUF1091"/>
</dbReference>
<name>A0A8K0GK35_IGNLU</name>
<evidence type="ECO:0000256" key="1">
    <source>
        <dbReference type="SAM" id="SignalP"/>
    </source>
</evidence>
<comment type="caution">
    <text evidence="2">The sequence shown here is derived from an EMBL/GenBank/DDBJ whole genome shotgun (WGS) entry which is preliminary data.</text>
</comment>
<organism evidence="2 3">
    <name type="scientific">Ignelater luminosus</name>
    <name type="common">Cucubano</name>
    <name type="synonym">Pyrophorus luminosus</name>
    <dbReference type="NCBI Taxonomy" id="2038154"/>
    <lineage>
        <taxon>Eukaryota</taxon>
        <taxon>Metazoa</taxon>
        <taxon>Ecdysozoa</taxon>
        <taxon>Arthropoda</taxon>
        <taxon>Hexapoda</taxon>
        <taxon>Insecta</taxon>
        <taxon>Pterygota</taxon>
        <taxon>Neoptera</taxon>
        <taxon>Endopterygota</taxon>
        <taxon>Coleoptera</taxon>
        <taxon>Polyphaga</taxon>
        <taxon>Elateriformia</taxon>
        <taxon>Elateroidea</taxon>
        <taxon>Elateridae</taxon>
        <taxon>Agrypninae</taxon>
        <taxon>Pyrophorini</taxon>
        <taxon>Ignelater</taxon>
    </lineage>
</organism>
<reference evidence="2" key="1">
    <citation type="submission" date="2019-08" db="EMBL/GenBank/DDBJ databases">
        <title>The genome of the North American firefly Photinus pyralis.</title>
        <authorList>
            <consortium name="Photinus pyralis genome working group"/>
            <person name="Fallon T.R."/>
            <person name="Sander Lower S.E."/>
            <person name="Weng J.-K."/>
        </authorList>
    </citation>
    <scope>NUCLEOTIDE SEQUENCE</scope>
    <source>
        <strain evidence="2">TRF0915ILg1</strain>
        <tissue evidence="2">Whole body</tissue>
    </source>
</reference>
<protein>
    <recommendedName>
        <fullName evidence="4">MD-2-related lipid-recognition domain-containing protein</fullName>
    </recommendedName>
</protein>
<dbReference type="EMBL" id="VTPC01002023">
    <property type="protein sequence ID" value="KAF2900733.1"/>
    <property type="molecule type" value="Genomic_DNA"/>
</dbReference>
<accession>A0A8K0GK35</accession>
<evidence type="ECO:0000313" key="3">
    <source>
        <dbReference type="Proteomes" id="UP000801492"/>
    </source>
</evidence>
<dbReference type="OrthoDB" id="8180029at2759"/>
<dbReference type="PANTHER" id="PTHR21112">
    <property type="entry name" value="CHEMOSENSORY PROTEIN A 29A-RELATED"/>
    <property type="match status" value="1"/>
</dbReference>
<dbReference type="Pfam" id="PF06477">
    <property type="entry name" value="DUF1091"/>
    <property type="match status" value="1"/>
</dbReference>
<feature type="chain" id="PRO_5035444140" description="MD-2-related lipid-recognition domain-containing protein" evidence="1">
    <location>
        <begin position="22"/>
        <end position="179"/>
    </location>
</feature>
<evidence type="ECO:0000313" key="2">
    <source>
        <dbReference type="EMBL" id="KAF2900733.1"/>
    </source>
</evidence>
<proteinExistence type="predicted"/>
<evidence type="ECO:0008006" key="4">
    <source>
        <dbReference type="Google" id="ProtNLM"/>
    </source>
</evidence>
<dbReference type="PANTHER" id="PTHR21112:SF0">
    <property type="entry name" value="CHEMOSENSORY PROTEIN A 29A-RELATED"/>
    <property type="match status" value="1"/>
</dbReference>
<gene>
    <name evidence="2" type="ORF">ILUMI_05452</name>
</gene>
<dbReference type="AlphaFoldDB" id="A0A8K0GK35"/>
<keyword evidence="3" id="KW-1185">Reference proteome</keyword>
<feature type="signal peptide" evidence="1">
    <location>
        <begin position="1"/>
        <end position="21"/>
    </location>
</feature>
<keyword evidence="1" id="KW-0732">Signal</keyword>
<dbReference type="Proteomes" id="UP000801492">
    <property type="component" value="Unassembled WGS sequence"/>
</dbReference>